<feature type="compositionally biased region" description="Polar residues" evidence="9">
    <location>
        <begin position="313"/>
        <end position="340"/>
    </location>
</feature>
<proteinExistence type="inferred from homology"/>
<dbReference type="Proteomes" id="UP001211907">
    <property type="component" value="Unassembled WGS sequence"/>
</dbReference>
<keyword evidence="3" id="KW-0813">Transport</keyword>
<keyword evidence="4" id="KW-0931">ER-Golgi transport</keyword>
<dbReference type="PANTHER" id="PTHR13768:SF2">
    <property type="entry name" value="GAMMA-SOLUBLE NSF ATTACHMENT PROTEIN"/>
    <property type="match status" value="1"/>
</dbReference>
<dbReference type="Gene3D" id="1.25.40.10">
    <property type="entry name" value="Tetratricopeptide repeat domain"/>
    <property type="match status" value="1"/>
</dbReference>
<feature type="compositionally biased region" description="Polar residues" evidence="9">
    <location>
        <begin position="359"/>
        <end position="373"/>
    </location>
</feature>
<comment type="subcellular location">
    <subcellularLocation>
        <location evidence="1">Membrane</location>
        <topology evidence="1">Peripheral membrane protein</topology>
    </subcellularLocation>
</comment>
<feature type="compositionally biased region" description="Low complexity" evidence="9">
    <location>
        <begin position="341"/>
        <end position="358"/>
    </location>
</feature>
<evidence type="ECO:0000256" key="3">
    <source>
        <dbReference type="ARBA" id="ARBA00022448"/>
    </source>
</evidence>
<keyword evidence="6" id="KW-0472">Membrane</keyword>
<keyword evidence="5" id="KW-0653">Protein transport</keyword>
<evidence type="ECO:0000256" key="6">
    <source>
        <dbReference type="ARBA" id="ARBA00023136"/>
    </source>
</evidence>
<accession>A0AAD5SUU5</accession>
<dbReference type="GO" id="GO:0005774">
    <property type="term" value="C:vacuolar membrane"/>
    <property type="evidence" value="ECO:0007669"/>
    <property type="project" value="TreeGrafter"/>
</dbReference>
<dbReference type="InterPro" id="IPR011990">
    <property type="entry name" value="TPR-like_helical_dom_sf"/>
</dbReference>
<gene>
    <name evidence="10" type="ORF">HK100_004886</name>
</gene>
<evidence type="ECO:0000313" key="10">
    <source>
        <dbReference type="EMBL" id="KAJ3099443.1"/>
    </source>
</evidence>
<dbReference type="GO" id="GO:0016192">
    <property type="term" value="P:vesicle-mediated transport"/>
    <property type="evidence" value="ECO:0007669"/>
    <property type="project" value="UniProtKB-KW"/>
</dbReference>
<dbReference type="InterPro" id="IPR000744">
    <property type="entry name" value="NSF_attach"/>
</dbReference>
<evidence type="ECO:0000256" key="8">
    <source>
        <dbReference type="ARBA" id="ARBA00042485"/>
    </source>
</evidence>
<evidence type="ECO:0000256" key="9">
    <source>
        <dbReference type="SAM" id="MobiDB-lite"/>
    </source>
</evidence>
<dbReference type="GO" id="GO:0006886">
    <property type="term" value="P:intracellular protein transport"/>
    <property type="evidence" value="ECO:0007669"/>
    <property type="project" value="InterPro"/>
</dbReference>
<organism evidence="10 11">
    <name type="scientific">Physocladia obscura</name>
    <dbReference type="NCBI Taxonomy" id="109957"/>
    <lineage>
        <taxon>Eukaryota</taxon>
        <taxon>Fungi</taxon>
        <taxon>Fungi incertae sedis</taxon>
        <taxon>Chytridiomycota</taxon>
        <taxon>Chytridiomycota incertae sedis</taxon>
        <taxon>Chytridiomycetes</taxon>
        <taxon>Chytridiales</taxon>
        <taxon>Chytriomycetaceae</taxon>
        <taxon>Physocladia</taxon>
    </lineage>
</organism>
<sequence length="417" mass="46416">MEKKSFFGKPNPDYDGARPLFEQAALQFRNAKAYEYAVEALTKAAECYSKQDALYLAGKHIETAAVMQQTNGKNPKDAARLFKQAADIFVSHGSEQKAAECLEKAAKGLETVDVDLAINLYVEACEIYDSDDKPRSGVDTIGRFISLLVRSKRWPTAIEYSERLVDIWKRVDNIPSFNKQALATVIIVLSSGDSVEARKRVLTYEQSRGFYDSEEGEICHQLVESYENYDEEQLANILKRQQIKYLDNQIALAAQSLRIPGSGKPAAPQNTFNPVQKQQQYMQNSQLPQQQFQGYADIPQQNPYAIQGFQPRAPSSTTRAPSTPQTISAFGSNVSSRNGTPPQQFGGQFPQGYSSSQQNGLQENFSLNQQQQEPEYFPQGMPGQQYVGQQQQPPYLGQQYGAPAGVAAAVEEDDDLC</sequence>
<evidence type="ECO:0000256" key="4">
    <source>
        <dbReference type="ARBA" id="ARBA00022892"/>
    </source>
</evidence>
<dbReference type="GO" id="GO:0031201">
    <property type="term" value="C:SNARE complex"/>
    <property type="evidence" value="ECO:0007669"/>
    <property type="project" value="TreeGrafter"/>
</dbReference>
<comment type="caution">
    <text evidence="10">The sequence shown here is derived from an EMBL/GenBank/DDBJ whole genome shotgun (WGS) entry which is preliminary data.</text>
</comment>
<dbReference type="Pfam" id="PF14938">
    <property type="entry name" value="SNAP"/>
    <property type="match status" value="1"/>
</dbReference>
<dbReference type="AlphaFoldDB" id="A0AAD5SUU5"/>
<reference evidence="10" key="1">
    <citation type="submission" date="2020-05" db="EMBL/GenBank/DDBJ databases">
        <title>Phylogenomic resolution of chytrid fungi.</title>
        <authorList>
            <person name="Stajich J.E."/>
            <person name="Amses K."/>
            <person name="Simmons R."/>
            <person name="Seto K."/>
            <person name="Myers J."/>
            <person name="Bonds A."/>
            <person name="Quandt C.A."/>
            <person name="Barry K."/>
            <person name="Liu P."/>
            <person name="Grigoriev I."/>
            <person name="Longcore J.E."/>
            <person name="James T.Y."/>
        </authorList>
    </citation>
    <scope>NUCLEOTIDE SEQUENCE</scope>
    <source>
        <strain evidence="10">JEL0513</strain>
    </source>
</reference>
<dbReference type="PANTHER" id="PTHR13768">
    <property type="entry name" value="SOLUBLE NSF ATTACHMENT PROTEIN SNAP"/>
    <property type="match status" value="1"/>
</dbReference>
<dbReference type="GO" id="GO:0005483">
    <property type="term" value="F:soluble NSF attachment protein activity"/>
    <property type="evidence" value="ECO:0007669"/>
    <property type="project" value="TreeGrafter"/>
</dbReference>
<evidence type="ECO:0000256" key="7">
    <source>
        <dbReference type="ARBA" id="ARBA00040047"/>
    </source>
</evidence>
<feature type="compositionally biased region" description="Low complexity" evidence="9">
    <location>
        <begin position="378"/>
        <end position="399"/>
    </location>
</feature>
<dbReference type="SUPFAM" id="SSF48452">
    <property type="entry name" value="TPR-like"/>
    <property type="match status" value="1"/>
</dbReference>
<comment type="similarity">
    <text evidence="2">Belongs to the SNAP family.</text>
</comment>
<name>A0AAD5SUU5_9FUNG</name>
<dbReference type="EMBL" id="JADGJH010002347">
    <property type="protein sequence ID" value="KAJ3099443.1"/>
    <property type="molecule type" value="Genomic_DNA"/>
</dbReference>
<evidence type="ECO:0000313" key="11">
    <source>
        <dbReference type="Proteomes" id="UP001211907"/>
    </source>
</evidence>
<evidence type="ECO:0000256" key="1">
    <source>
        <dbReference type="ARBA" id="ARBA00004170"/>
    </source>
</evidence>
<evidence type="ECO:0000256" key="2">
    <source>
        <dbReference type="ARBA" id="ARBA00010050"/>
    </source>
</evidence>
<dbReference type="GO" id="GO:0019905">
    <property type="term" value="F:syntaxin binding"/>
    <property type="evidence" value="ECO:0007669"/>
    <property type="project" value="TreeGrafter"/>
</dbReference>
<protein>
    <recommendedName>
        <fullName evidence="7">Gamma-soluble NSF attachment protein</fullName>
    </recommendedName>
    <alternativeName>
        <fullName evidence="8">N-ethylmaleimide-sensitive factor attachment protein gamma</fullName>
    </alternativeName>
</protein>
<keyword evidence="11" id="KW-1185">Reference proteome</keyword>
<evidence type="ECO:0000256" key="5">
    <source>
        <dbReference type="ARBA" id="ARBA00022927"/>
    </source>
</evidence>
<feature type="region of interest" description="Disordered" evidence="9">
    <location>
        <begin position="306"/>
        <end position="399"/>
    </location>
</feature>